<accession>A0A7W4P881</accession>
<protein>
    <submittedName>
        <fullName evidence="1">Uncharacterized protein</fullName>
    </submittedName>
</protein>
<dbReference type="RefSeq" id="WP_182968935.1">
    <property type="nucleotide sequence ID" value="NZ_BAABGC010000018.1"/>
</dbReference>
<keyword evidence="2" id="KW-1185">Reference proteome</keyword>
<dbReference type="Proteomes" id="UP000525623">
    <property type="component" value="Unassembled WGS sequence"/>
</dbReference>
<dbReference type="Pfam" id="PF20102">
    <property type="entry name" value="DUF6492"/>
    <property type="match status" value="1"/>
</dbReference>
<reference evidence="1 2" key="1">
    <citation type="submission" date="2020-04" db="EMBL/GenBank/DDBJ databases">
        <title>Description of novel Gluconacetobacter.</title>
        <authorList>
            <person name="Sombolestani A."/>
        </authorList>
    </citation>
    <scope>NUCLEOTIDE SEQUENCE [LARGE SCALE GENOMIC DNA]</scope>
    <source>
        <strain evidence="1 2">LMG 27725</strain>
    </source>
</reference>
<gene>
    <name evidence="1" type="ORF">HLH29_19035</name>
</gene>
<organism evidence="1 2">
    <name type="scientific">Gluconacetobacter tumulicola</name>
    <dbReference type="NCBI Taxonomy" id="1017177"/>
    <lineage>
        <taxon>Bacteria</taxon>
        <taxon>Pseudomonadati</taxon>
        <taxon>Pseudomonadota</taxon>
        <taxon>Alphaproteobacteria</taxon>
        <taxon>Acetobacterales</taxon>
        <taxon>Acetobacteraceae</taxon>
        <taxon>Gluconacetobacter</taxon>
    </lineage>
</organism>
<evidence type="ECO:0000313" key="2">
    <source>
        <dbReference type="Proteomes" id="UP000525623"/>
    </source>
</evidence>
<dbReference type="EMBL" id="JABEQL010000050">
    <property type="protein sequence ID" value="MBB2181211.1"/>
    <property type="molecule type" value="Genomic_DNA"/>
</dbReference>
<comment type="caution">
    <text evidence="1">The sequence shown here is derived from an EMBL/GenBank/DDBJ whole genome shotgun (WGS) entry which is preliminary data.</text>
</comment>
<proteinExistence type="predicted"/>
<dbReference type="AlphaFoldDB" id="A0A7W4P881"/>
<dbReference type="InterPro" id="IPR045499">
    <property type="entry name" value="DUF6492"/>
</dbReference>
<evidence type="ECO:0000313" key="1">
    <source>
        <dbReference type="EMBL" id="MBB2181211.1"/>
    </source>
</evidence>
<name>A0A7W4P881_9PROT</name>
<sequence length="244" mass="28034">MVEDIVDSILFDIKDKVKIVPIDDLTAFDAPSYTLQQVAKLLIARNFSDDSFYVCLDSKNFFVRPLEANDFFRNGKPTAKIEPLSGGIHLELNANYSNMFSIPPLKEGDLVMGIMTPFIIHSGIARSLVRSVEERYGKNFSEIFCRDSVQSEFMLYSTYLRYKGIDPTEFYADWNNLNITMWFMNYSSNPDVAAWMKWAKGLDPAVMAIHRTIIGTLDEQQYLDYAVFMSSLGLRPVKRLYFES</sequence>